<sequence length="175" mass="19400">MALARCFICKDFALHFDLKTVISLCLKFCMEIRHSDFGLININGPPLARFNLFVGRRPNIRGAPDMDDENRPKKTFIEEIEVAGDKLVERVKELAKEGSVRQLKILADDGDVFLETPLNIGLAVGGVVVLAAPWLAILGVIAGLVTKVRIVVEREVEDETSDMIQGSKTDHKDID</sequence>
<evidence type="ECO:0000256" key="5">
    <source>
        <dbReference type="SAM" id="Phobius"/>
    </source>
</evidence>
<reference evidence="7 8" key="1">
    <citation type="submission" date="2024-02" db="EMBL/GenBank/DDBJ databases">
        <title>Roseovarius strain W115 nov., isolated from a marine algae.</title>
        <authorList>
            <person name="Lee M.W."/>
            <person name="Lee J.K."/>
            <person name="Kim J.M."/>
            <person name="Choi D.G."/>
            <person name="Baek J.H."/>
            <person name="Bayburt H."/>
            <person name="Jung J.J."/>
            <person name="Han D.M."/>
            <person name="Jeon C.O."/>
        </authorList>
    </citation>
    <scope>NUCLEOTIDE SEQUENCE [LARGE SCALE GENOMIC DNA]</scope>
    <source>
        <strain evidence="7 8">W115</strain>
    </source>
</reference>
<keyword evidence="3" id="KW-0408">Iron</keyword>
<organism evidence="7 8">
    <name type="scientific">Roseovarius rhodophyticola</name>
    <dbReference type="NCBI Taxonomy" id="3080827"/>
    <lineage>
        <taxon>Bacteria</taxon>
        <taxon>Pseudomonadati</taxon>
        <taxon>Pseudomonadota</taxon>
        <taxon>Alphaproteobacteria</taxon>
        <taxon>Rhodobacterales</taxon>
        <taxon>Roseobacteraceae</taxon>
        <taxon>Roseovarius</taxon>
    </lineage>
</organism>
<proteinExistence type="predicted"/>
<accession>A0ABZ2TEH0</accession>
<keyword evidence="4" id="KW-0411">Iron-sulfur</keyword>
<dbReference type="RefSeq" id="WP_317054739.1">
    <property type="nucleotide sequence ID" value="NZ_CP146606.1"/>
</dbReference>
<protein>
    <submittedName>
        <fullName evidence="7">DUF4342 domain-containing protein</fullName>
    </submittedName>
</protein>
<dbReference type="InterPro" id="IPR025642">
    <property type="entry name" value="DUF4342"/>
</dbReference>
<feature type="domain" description="DUF4342" evidence="6">
    <location>
        <begin position="73"/>
        <end position="154"/>
    </location>
</feature>
<gene>
    <name evidence="7" type="ORF">RZS32_016960</name>
</gene>
<dbReference type="InterPro" id="IPR045854">
    <property type="entry name" value="NO2/SO3_Rdtase_4Fe4S_sf"/>
</dbReference>
<keyword evidence="5" id="KW-0472">Membrane</keyword>
<keyword evidence="5" id="KW-1133">Transmembrane helix</keyword>
<keyword evidence="2" id="KW-0479">Metal-binding</keyword>
<evidence type="ECO:0000259" key="6">
    <source>
        <dbReference type="Pfam" id="PF14242"/>
    </source>
</evidence>
<keyword evidence="1" id="KW-0004">4Fe-4S</keyword>
<evidence type="ECO:0000256" key="1">
    <source>
        <dbReference type="ARBA" id="ARBA00022485"/>
    </source>
</evidence>
<evidence type="ECO:0000256" key="4">
    <source>
        <dbReference type="ARBA" id="ARBA00023014"/>
    </source>
</evidence>
<evidence type="ECO:0000313" key="7">
    <source>
        <dbReference type="EMBL" id="WYK18052.1"/>
    </source>
</evidence>
<feature type="transmembrane region" description="Helical" evidence="5">
    <location>
        <begin position="120"/>
        <end position="145"/>
    </location>
</feature>
<evidence type="ECO:0000256" key="2">
    <source>
        <dbReference type="ARBA" id="ARBA00022723"/>
    </source>
</evidence>
<name>A0ABZ2TEH0_9RHOB</name>
<keyword evidence="8" id="KW-1185">Reference proteome</keyword>
<dbReference type="EMBL" id="CP146606">
    <property type="protein sequence ID" value="WYK18052.1"/>
    <property type="molecule type" value="Genomic_DNA"/>
</dbReference>
<keyword evidence="5" id="KW-0812">Transmembrane</keyword>
<dbReference type="Pfam" id="PF14242">
    <property type="entry name" value="DUF4342"/>
    <property type="match status" value="1"/>
</dbReference>
<dbReference type="Proteomes" id="UP001281305">
    <property type="component" value="Chromosome"/>
</dbReference>
<dbReference type="SUPFAM" id="SSF56014">
    <property type="entry name" value="Nitrite and sulphite reductase 4Fe-4S domain-like"/>
    <property type="match status" value="1"/>
</dbReference>
<evidence type="ECO:0000313" key="8">
    <source>
        <dbReference type="Proteomes" id="UP001281305"/>
    </source>
</evidence>
<evidence type="ECO:0000256" key="3">
    <source>
        <dbReference type="ARBA" id="ARBA00023004"/>
    </source>
</evidence>